<evidence type="ECO:0000256" key="8">
    <source>
        <dbReference type="ARBA" id="ARBA00022840"/>
    </source>
</evidence>
<keyword evidence="6" id="KW-0418">Kinase</keyword>
<dbReference type="InterPro" id="IPR052016">
    <property type="entry name" value="Bact_Sigma-Reg"/>
</dbReference>
<dbReference type="Gene3D" id="3.30.450.40">
    <property type="match status" value="2"/>
</dbReference>
<dbReference type="InterPro" id="IPR001932">
    <property type="entry name" value="PPM-type_phosphatase-like_dom"/>
</dbReference>
<evidence type="ECO:0000256" key="5">
    <source>
        <dbReference type="ARBA" id="ARBA00022741"/>
    </source>
</evidence>
<dbReference type="SUPFAM" id="SSF55781">
    <property type="entry name" value="GAF domain-like"/>
    <property type="match status" value="2"/>
</dbReference>
<evidence type="ECO:0000256" key="4">
    <source>
        <dbReference type="ARBA" id="ARBA00022723"/>
    </source>
</evidence>
<dbReference type="Gene3D" id="3.30.450.20">
    <property type="entry name" value="PAS domain"/>
    <property type="match status" value="1"/>
</dbReference>
<comment type="catalytic activity">
    <reaction evidence="12">
        <text>O-phospho-L-seryl-[protein] + H2O = L-seryl-[protein] + phosphate</text>
        <dbReference type="Rhea" id="RHEA:20629"/>
        <dbReference type="Rhea" id="RHEA-COMP:9863"/>
        <dbReference type="Rhea" id="RHEA-COMP:11604"/>
        <dbReference type="ChEBI" id="CHEBI:15377"/>
        <dbReference type="ChEBI" id="CHEBI:29999"/>
        <dbReference type="ChEBI" id="CHEBI:43474"/>
        <dbReference type="ChEBI" id="CHEBI:83421"/>
        <dbReference type="EC" id="3.1.3.16"/>
    </reaction>
</comment>
<dbReference type="SMART" id="SM00065">
    <property type="entry name" value="GAF"/>
    <property type="match status" value="1"/>
</dbReference>
<accession>A0A2Z4IT03</accession>
<evidence type="ECO:0000256" key="3">
    <source>
        <dbReference type="ARBA" id="ARBA00022679"/>
    </source>
</evidence>
<dbReference type="InterPro" id="IPR029016">
    <property type="entry name" value="GAF-like_dom_sf"/>
</dbReference>
<dbReference type="InterPro" id="IPR036457">
    <property type="entry name" value="PPM-type-like_dom_sf"/>
</dbReference>
<keyword evidence="8" id="KW-0067">ATP-binding</keyword>
<keyword evidence="2" id="KW-0597">Phosphoprotein</keyword>
<dbReference type="PANTHER" id="PTHR43156">
    <property type="entry name" value="STAGE II SPORULATION PROTEIN E-RELATED"/>
    <property type="match status" value="1"/>
</dbReference>
<dbReference type="GO" id="GO:0005524">
    <property type="term" value="F:ATP binding"/>
    <property type="evidence" value="ECO:0007669"/>
    <property type="project" value="UniProtKB-KW"/>
</dbReference>
<dbReference type="EC" id="3.1.3.16" evidence="1"/>
<proteinExistence type="predicted"/>
<dbReference type="Pfam" id="PF13185">
    <property type="entry name" value="GAF_2"/>
    <property type="match status" value="1"/>
</dbReference>
<dbReference type="KEGG" id="scad:DN051_03670"/>
<comment type="function">
    <text evidence="13">Primarily acts as an independent SigF regulator that is sensitive to the osmosensory signal, mediating the cross talk of PknD with the SigF regulon. Possesses both phosphatase and kinase activities. The kinase domain functions as a classic anti-sigma factor-like kinase to phosphorylate the anti-anti-sigma factor domain at the canonical regulatory site, and the phosphatase domain antagonizes this activity.</text>
</comment>
<dbReference type="SMART" id="SM00331">
    <property type="entry name" value="PP2C_SIG"/>
    <property type="match status" value="1"/>
</dbReference>
<keyword evidence="7" id="KW-0378">Hydrolase</keyword>
<protein>
    <recommendedName>
        <fullName evidence="1">protein-serine/threonine phosphatase</fullName>
        <ecNumber evidence="1">3.1.3.16</ecNumber>
    </recommendedName>
    <alternativeName>
        <fullName evidence="15">Protein-serine/threonine phosphatase</fullName>
    </alternativeName>
    <alternativeName>
        <fullName evidence="14">Serine/threonine-protein kinase</fullName>
    </alternativeName>
</protein>
<keyword evidence="11" id="KW-0464">Manganese</keyword>
<keyword evidence="19" id="KW-1185">Reference proteome</keyword>
<evidence type="ECO:0000256" key="13">
    <source>
        <dbReference type="ARBA" id="ARBA00056274"/>
    </source>
</evidence>
<dbReference type="InterPro" id="IPR000014">
    <property type="entry name" value="PAS"/>
</dbReference>
<evidence type="ECO:0000256" key="7">
    <source>
        <dbReference type="ARBA" id="ARBA00022801"/>
    </source>
</evidence>
<evidence type="ECO:0000256" key="9">
    <source>
        <dbReference type="ARBA" id="ARBA00022842"/>
    </source>
</evidence>
<dbReference type="GO" id="GO:0004722">
    <property type="term" value="F:protein serine/threonine phosphatase activity"/>
    <property type="evidence" value="ECO:0007669"/>
    <property type="project" value="UniProtKB-EC"/>
</dbReference>
<dbReference type="CDD" id="cd00130">
    <property type="entry name" value="PAS"/>
    <property type="match status" value="1"/>
</dbReference>
<reference evidence="18 19" key="1">
    <citation type="journal article" date="2019" name="Int. J. Syst. Evol. Microbiol.">
        <title>Streptomyces cadmiisoli sp. nov., a novel actinomycete isolated from cadmium-contaminated soil.</title>
        <authorList>
            <person name="Li K."/>
            <person name="Tang X."/>
            <person name="Zhao J."/>
            <person name="Guo Y."/>
            <person name="Tang Y."/>
            <person name="Gao J."/>
        </authorList>
    </citation>
    <scope>NUCLEOTIDE SEQUENCE [LARGE SCALE GENOMIC DNA]</scope>
    <source>
        <strain evidence="18 19">ZFG47</strain>
    </source>
</reference>
<dbReference type="EMBL" id="CP030073">
    <property type="protein sequence ID" value="AWW35860.1"/>
    <property type="molecule type" value="Genomic_DNA"/>
</dbReference>
<dbReference type="Pfam" id="PF01590">
    <property type="entry name" value="GAF"/>
    <property type="match status" value="1"/>
</dbReference>
<sequence length="672" mass="72864">MLFLLPPGEPVLQLAMLYGSPWGIAAPWSRIRMEESIPAAEAARERRLVWVGSSEEMALNYPRLALVVPDHTVAASPIIVGDAVLGTVCLLWPSSHSTHLRREESEVLDTFCRQAGLVLQRGAKSGDPLLPGIRPVLLEPVRLRTPDRAEALAAYDFAVRLPGAVSLDLEGRITFLNDTAADLLGAPAVDLLDACPWERLQWLGDPTFEDRFRDTVISRRPTHFTARRSPDLRLSFQLYPDDTGVSVHIVPFRTASSAGTEQPVRSLAEPPEATTIYHLMHLAASLTETVRVEDVADKVGDQLLPAFGAAGLALMTADDGRLRVVGHQGYSAAFMARFDGESLAAGSPPARALTSHRPLFFTSFAEFKRAYPDAVRYGDRDAWAFLPLLICGRPVGILVLSYDQARHFPPTERNLLVSVAGLIAQALDRARLYDAKDNLARTLQNGLLPHRLPDVPGLRTAARYLPAGHGMDVGGDFYDLIRCGPASAAAAIGDVQGHNVQAAALMGQLRTAVHTQAMAGMRPDELLARTNQVMYDFDSGLFASCLYVHLDLAGGSARLATAGHLPPLLRHPDRRTEILELPAGPLLGVTADAEYSTVEIPLPPGTTIALYTDGLVEVPGADINRAIVSLADRFARARDDDLEALIDTLLHHGLRSVPRTDDIAMLLIHTAT</sequence>
<name>A0A2Z4IT03_9ACTN</name>
<feature type="domain" description="PPM-type phosphatase" evidence="17">
    <location>
        <begin position="458"/>
        <end position="670"/>
    </location>
</feature>
<dbReference type="Proteomes" id="UP000249616">
    <property type="component" value="Chromosome"/>
</dbReference>
<dbReference type="Pfam" id="PF07228">
    <property type="entry name" value="SpoIIE"/>
    <property type="match status" value="1"/>
</dbReference>
<evidence type="ECO:0000256" key="14">
    <source>
        <dbReference type="ARBA" id="ARBA00075117"/>
    </source>
</evidence>
<keyword evidence="5" id="KW-0547">Nucleotide-binding</keyword>
<feature type="domain" description="GAF" evidence="16">
    <location>
        <begin position="287"/>
        <end position="437"/>
    </location>
</feature>
<evidence type="ECO:0000256" key="11">
    <source>
        <dbReference type="ARBA" id="ARBA00023211"/>
    </source>
</evidence>
<evidence type="ECO:0000256" key="1">
    <source>
        <dbReference type="ARBA" id="ARBA00013081"/>
    </source>
</evidence>
<evidence type="ECO:0000256" key="2">
    <source>
        <dbReference type="ARBA" id="ARBA00022553"/>
    </source>
</evidence>
<dbReference type="GO" id="GO:0016301">
    <property type="term" value="F:kinase activity"/>
    <property type="evidence" value="ECO:0007669"/>
    <property type="project" value="UniProtKB-KW"/>
</dbReference>
<keyword evidence="4" id="KW-0479">Metal-binding</keyword>
<dbReference type="AlphaFoldDB" id="A0A2Z4IT03"/>
<dbReference type="Gene3D" id="3.60.40.10">
    <property type="entry name" value="PPM-type phosphatase domain"/>
    <property type="match status" value="1"/>
</dbReference>
<evidence type="ECO:0000256" key="15">
    <source>
        <dbReference type="ARBA" id="ARBA00081350"/>
    </source>
</evidence>
<dbReference type="SUPFAM" id="SSF55785">
    <property type="entry name" value="PYP-like sensor domain (PAS domain)"/>
    <property type="match status" value="1"/>
</dbReference>
<keyword evidence="3" id="KW-0808">Transferase</keyword>
<evidence type="ECO:0000256" key="6">
    <source>
        <dbReference type="ARBA" id="ARBA00022777"/>
    </source>
</evidence>
<dbReference type="InterPro" id="IPR035965">
    <property type="entry name" value="PAS-like_dom_sf"/>
</dbReference>
<evidence type="ECO:0000259" key="16">
    <source>
        <dbReference type="SMART" id="SM00065"/>
    </source>
</evidence>
<evidence type="ECO:0000256" key="12">
    <source>
        <dbReference type="ARBA" id="ARBA00047761"/>
    </source>
</evidence>
<organism evidence="18 19">
    <name type="scientific">Streptomyces cadmiisoli</name>
    <dbReference type="NCBI Taxonomy" id="2184053"/>
    <lineage>
        <taxon>Bacteria</taxon>
        <taxon>Bacillati</taxon>
        <taxon>Actinomycetota</taxon>
        <taxon>Actinomycetes</taxon>
        <taxon>Kitasatosporales</taxon>
        <taxon>Streptomycetaceae</taxon>
        <taxon>Streptomyces</taxon>
        <taxon>Streptomyces aurantiacus group</taxon>
    </lineage>
</organism>
<dbReference type="FunFam" id="3.60.40.10:FF:000005">
    <property type="entry name" value="Serine/threonine protein phosphatase"/>
    <property type="match status" value="1"/>
</dbReference>
<dbReference type="SUPFAM" id="SSF81606">
    <property type="entry name" value="PP2C-like"/>
    <property type="match status" value="1"/>
</dbReference>
<evidence type="ECO:0000313" key="18">
    <source>
        <dbReference type="EMBL" id="AWW35860.1"/>
    </source>
</evidence>
<evidence type="ECO:0000259" key="17">
    <source>
        <dbReference type="SMART" id="SM00331"/>
    </source>
</evidence>
<evidence type="ECO:0000256" key="10">
    <source>
        <dbReference type="ARBA" id="ARBA00022912"/>
    </source>
</evidence>
<keyword evidence="10" id="KW-0904">Protein phosphatase</keyword>
<dbReference type="GO" id="GO:0046872">
    <property type="term" value="F:metal ion binding"/>
    <property type="evidence" value="ECO:0007669"/>
    <property type="project" value="UniProtKB-KW"/>
</dbReference>
<dbReference type="InterPro" id="IPR003018">
    <property type="entry name" value="GAF"/>
</dbReference>
<keyword evidence="9" id="KW-0460">Magnesium</keyword>
<evidence type="ECO:0000313" key="19">
    <source>
        <dbReference type="Proteomes" id="UP000249616"/>
    </source>
</evidence>
<dbReference type="PANTHER" id="PTHR43156:SF2">
    <property type="entry name" value="STAGE II SPORULATION PROTEIN E"/>
    <property type="match status" value="1"/>
</dbReference>
<gene>
    <name evidence="18" type="ORF">DN051_03670</name>
</gene>